<reference evidence="5" key="1">
    <citation type="submission" date="2018-05" db="EMBL/GenBank/DDBJ databases">
        <authorList>
            <person name="Lanie J.A."/>
            <person name="Ng W.-L."/>
            <person name="Kazmierczak K.M."/>
            <person name="Andrzejewski T.M."/>
            <person name="Davidsen T.M."/>
            <person name="Wayne K.J."/>
            <person name="Tettelin H."/>
            <person name="Glass J.I."/>
            <person name="Rusch D."/>
            <person name="Podicherti R."/>
            <person name="Tsui H.-C.T."/>
            <person name="Winkler M.E."/>
        </authorList>
    </citation>
    <scope>NUCLEOTIDE SEQUENCE</scope>
</reference>
<dbReference type="SUPFAM" id="SSF53474">
    <property type="entry name" value="alpha/beta-Hydrolases"/>
    <property type="match status" value="1"/>
</dbReference>
<dbReference type="EMBL" id="UINC01000335">
    <property type="protein sequence ID" value="SUZ53553.1"/>
    <property type="molecule type" value="Genomic_DNA"/>
</dbReference>
<evidence type="ECO:0000313" key="5">
    <source>
        <dbReference type="EMBL" id="SUZ53553.1"/>
    </source>
</evidence>
<dbReference type="GO" id="GO:0006508">
    <property type="term" value="P:proteolysis"/>
    <property type="evidence" value="ECO:0007669"/>
    <property type="project" value="InterPro"/>
</dbReference>
<feature type="compositionally biased region" description="Basic and acidic residues" evidence="2">
    <location>
        <begin position="380"/>
        <end position="392"/>
    </location>
</feature>
<evidence type="ECO:0000259" key="4">
    <source>
        <dbReference type="Pfam" id="PF00326"/>
    </source>
</evidence>
<protein>
    <recommendedName>
        <fullName evidence="4">Peptidase S9 prolyl oligopeptidase catalytic domain-containing protein</fullName>
    </recommendedName>
</protein>
<dbReference type="AlphaFoldDB" id="A0A381NJ51"/>
<dbReference type="GO" id="GO:0004252">
    <property type="term" value="F:serine-type endopeptidase activity"/>
    <property type="evidence" value="ECO:0007669"/>
    <property type="project" value="TreeGrafter"/>
</dbReference>
<feature type="transmembrane region" description="Helical" evidence="3">
    <location>
        <begin position="41"/>
        <end position="61"/>
    </location>
</feature>
<keyword evidence="1" id="KW-0378">Hydrolase</keyword>
<dbReference type="InterPro" id="IPR029058">
    <property type="entry name" value="AB_hydrolase_fold"/>
</dbReference>
<dbReference type="InterPro" id="IPR001375">
    <property type="entry name" value="Peptidase_S9_cat"/>
</dbReference>
<proteinExistence type="predicted"/>
<feature type="compositionally biased region" description="Acidic residues" evidence="2">
    <location>
        <begin position="401"/>
        <end position="416"/>
    </location>
</feature>
<dbReference type="SUPFAM" id="SSF82171">
    <property type="entry name" value="DPP6 N-terminal domain-like"/>
    <property type="match status" value="1"/>
</dbReference>
<evidence type="ECO:0000256" key="1">
    <source>
        <dbReference type="ARBA" id="ARBA00022801"/>
    </source>
</evidence>
<feature type="region of interest" description="Disordered" evidence="2">
    <location>
        <begin position="361"/>
        <end position="419"/>
    </location>
</feature>
<gene>
    <name evidence="5" type="ORF">METZ01_LOCUS6407</name>
</gene>
<keyword evidence="3" id="KW-1133">Transmembrane helix</keyword>
<dbReference type="PANTHER" id="PTHR42776">
    <property type="entry name" value="SERINE PEPTIDASE S9 FAMILY MEMBER"/>
    <property type="match status" value="1"/>
</dbReference>
<dbReference type="Gene3D" id="3.40.50.1820">
    <property type="entry name" value="alpha/beta hydrolase"/>
    <property type="match status" value="1"/>
</dbReference>
<accession>A0A381NJ51</accession>
<evidence type="ECO:0000256" key="3">
    <source>
        <dbReference type="SAM" id="Phobius"/>
    </source>
</evidence>
<keyword evidence="3" id="KW-0812">Transmembrane</keyword>
<feature type="domain" description="Peptidase S9 prolyl oligopeptidase catalytic" evidence="4">
    <location>
        <begin position="687"/>
        <end position="879"/>
    </location>
</feature>
<dbReference type="Pfam" id="PF00326">
    <property type="entry name" value="Peptidase_S9"/>
    <property type="match status" value="1"/>
</dbReference>
<keyword evidence="3" id="KW-0472">Membrane</keyword>
<organism evidence="5">
    <name type="scientific">marine metagenome</name>
    <dbReference type="NCBI Taxonomy" id="408172"/>
    <lineage>
        <taxon>unclassified sequences</taxon>
        <taxon>metagenomes</taxon>
        <taxon>ecological metagenomes</taxon>
    </lineage>
</organism>
<dbReference type="Gene3D" id="2.120.10.30">
    <property type="entry name" value="TolB, C-terminal domain"/>
    <property type="match status" value="1"/>
</dbReference>
<name>A0A381NJ51_9ZZZZ</name>
<evidence type="ECO:0000256" key="2">
    <source>
        <dbReference type="SAM" id="MobiDB-lite"/>
    </source>
</evidence>
<sequence length="892" mass="98465">MAARLSRTASGMHFVGPRASFGASDVDIVGGRKMNRVHRRILFGASPLLVSLLLGPSALVAQDTRDPEAILAAKEWVTPPPEIAEAAMAPRYLNVTLNSVSPDKQWFIHEIGDGPVTMDRFSRPFDELGGLFIDDAANRVRNLTIRTNIGINVISSADGSEVQVDVPRGSRISNTSWSPDGSHLAFFVHTDQATHIYVADPASGDSRQVTRSPVLATLVTTFEWTADGEEIATILVPSERSGRPVLIGAPTGPQVKQTEDGENMLRTYASLMATPQDEMLLEWHATGQLATIDVESREVTEIGDPAMIYSFDFSPTGEHTRTVLLQKPFSYIVPVRSFGRVEQIWDREGTVLAELDVTEMNTGLGDNRPAAPGVSGSDGDPDKRQVAWREDGAGLTFLQQEESDEEEDADSDESAESSDHVMLWAPPFNEDSQYSLYSHESRIQSHRFSADYGILFFRTSQRGNVGEYAVDLGDPDTRYTLIEYDSDDFYANPGSLVMAGGRVGGGGRGGGGGSAGVVETSSDGANVFLYGTSYNEDPAAEGPTTFLDKIEIRTGEAQRIYESDNNNQYERISAILDVDAERFVVSRESPTEIAQSHLITGAQRTQLTDNIDYTPDLTNAPRQRFVVERPDGFRFLVNVTLPPGYTPGERLPAMFWFYPREYEDQESYDERGRTYNINAHPNFGTRSIEYLVRLGYAVVEPDAPIVGKAGQMNNNYQHDLRNNLAAVIDELDERGIIDRKRLGLGGHSYGAFGTANAMVHTPFFKAGIAGDGNYNRTFTPLSFQSERRIFWDAKEVYLGMSPFVYANNLTGALLMYHGLHDQNVGTAPDHSPRLFHALNGLGKKAAMYLYPFEDHGPATEETILDLWARWTAWLDVHLADEDLTITEQQDGH</sequence>
<dbReference type="InterPro" id="IPR011042">
    <property type="entry name" value="6-blade_b-propeller_TolB-like"/>
</dbReference>
<dbReference type="PANTHER" id="PTHR42776:SF28">
    <property type="entry name" value="GLUTAMYL ENDOPEPTIDASE, CHLOROPLASTIC-RELATED"/>
    <property type="match status" value="1"/>
</dbReference>